<keyword evidence="2" id="KW-1185">Reference proteome</keyword>
<gene>
    <name evidence="1" type="ORF">ACE1CC_29650</name>
</gene>
<dbReference type="EMBL" id="JBHFNQ010000215">
    <property type="protein sequence ID" value="MFB2881034.1"/>
    <property type="molecule type" value="Genomic_DNA"/>
</dbReference>
<comment type="caution">
    <text evidence="1">The sequence shown here is derived from an EMBL/GenBank/DDBJ whole genome shotgun (WGS) entry which is preliminary data.</text>
</comment>
<evidence type="ECO:0000313" key="1">
    <source>
        <dbReference type="EMBL" id="MFB2881034.1"/>
    </source>
</evidence>
<reference evidence="1 2" key="1">
    <citation type="submission" date="2024-09" db="EMBL/GenBank/DDBJ databases">
        <title>Floridaenema gen nov. (Aerosakkonemataceae, Aerosakkonematales ord. nov., Cyanobacteria) from benthic tropical and subtropical fresh waters, with the description of four new species.</title>
        <authorList>
            <person name="Moretto J.A."/>
            <person name="Berthold D.E."/>
            <person name="Lefler F.W."/>
            <person name="Huang I.-S."/>
            <person name="Laughinghouse H. IV."/>
        </authorList>
    </citation>
    <scope>NUCLEOTIDE SEQUENCE [LARGE SCALE GENOMIC DNA]</scope>
    <source>
        <strain evidence="1 2">BLCC-F46</strain>
    </source>
</reference>
<dbReference type="Proteomes" id="UP001576774">
    <property type="component" value="Unassembled WGS sequence"/>
</dbReference>
<protein>
    <submittedName>
        <fullName evidence="1">Uncharacterized protein</fullName>
    </submittedName>
</protein>
<sequence length="88" mass="9777">MNIEFIEQELLEDTETVMTIVAISSVKSQCVLARLMIDILGRPGLDNDMQFMGSGDRCTVTWTQPNLPLDVTKTLVNLAINPQLNLAK</sequence>
<dbReference type="RefSeq" id="WP_413274028.1">
    <property type="nucleotide sequence ID" value="NZ_JBHFNQ010000215.1"/>
</dbReference>
<accession>A0ABV4XDZ3</accession>
<name>A0ABV4XDZ3_9CYAN</name>
<proteinExistence type="predicted"/>
<organism evidence="1 2">
    <name type="scientific">Floridaenema aerugineum BLCC-F46</name>
    <dbReference type="NCBI Taxonomy" id="3153654"/>
    <lineage>
        <taxon>Bacteria</taxon>
        <taxon>Bacillati</taxon>
        <taxon>Cyanobacteriota</taxon>
        <taxon>Cyanophyceae</taxon>
        <taxon>Oscillatoriophycideae</taxon>
        <taxon>Aerosakkonematales</taxon>
        <taxon>Aerosakkonemataceae</taxon>
        <taxon>Floridanema</taxon>
        <taxon>Floridanema aerugineum</taxon>
    </lineage>
</organism>
<evidence type="ECO:0000313" key="2">
    <source>
        <dbReference type="Proteomes" id="UP001576774"/>
    </source>
</evidence>